<comment type="caution">
    <text evidence="1">The sequence shown here is derived from an EMBL/GenBank/DDBJ whole genome shotgun (WGS) entry which is preliminary data.</text>
</comment>
<accession>A0A815UKH2</accession>
<dbReference type="Proteomes" id="UP000663829">
    <property type="component" value="Unassembled WGS sequence"/>
</dbReference>
<protein>
    <submittedName>
        <fullName evidence="1">Uncharacterized protein</fullName>
    </submittedName>
</protein>
<sequence>MLTKAKSIAKGKAKIDKLKSEIPICAVCGIPCECGAWYVEETGDHIIGLNQHQTLVDTDSDKTKSSELAQHSISSDNCNIRFESSVIYDEERNKYKRKRLESVYILANNGYKNKQTICTQWLATIKSWIKKNSGTGFVRTEPLTSDGAIAHNLRPRKGGKVIKK</sequence>
<organism evidence="1 3">
    <name type="scientific">Didymodactylos carnosus</name>
    <dbReference type="NCBI Taxonomy" id="1234261"/>
    <lineage>
        <taxon>Eukaryota</taxon>
        <taxon>Metazoa</taxon>
        <taxon>Spiralia</taxon>
        <taxon>Gnathifera</taxon>
        <taxon>Rotifera</taxon>
        <taxon>Eurotatoria</taxon>
        <taxon>Bdelloidea</taxon>
        <taxon>Philodinida</taxon>
        <taxon>Philodinidae</taxon>
        <taxon>Didymodactylos</taxon>
    </lineage>
</organism>
<dbReference type="EMBL" id="CAJOBC010089401">
    <property type="protein sequence ID" value="CAF4380128.1"/>
    <property type="molecule type" value="Genomic_DNA"/>
</dbReference>
<reference evidence="1" key="1">
    <citation type="submission" date="2021-02" db="EMBL/GenBank/DDBJ databases">
        <authorList>
            <person name="Nowell W R."/>
        </authorList>
    </citation>
    <scope>NUCLEOTIDE SEQUENCE</scope>
</reference>
<evidence type="ECO:0000313" key="3">
    <source>
        <dbReference type="Proteomes" id="UP000663829"/>
    </source>
</evidence>
<dbReference type="Proteomes" id="UP000681722">
    <property type="component" value="Unassembled WGS sequence"/>
</dbReference>
<proteinExistence type="predicted"/>
<gene>
    <name evidence="1" type="ORF">GPM918_LOCUS37541</name>
    <name evidence="2" type="ORF">SRO942_LOCUS38311</name>
</gene>
<evidence type="ECO:0000313" key="1">
    <source>
        <dbReference type="EMBL" id="CAF1520690.1"/>
    </source>
</evidence>
<evidence type="ECO:0000313" key="2">
    <source>
        <dbReference type="EMBL" id="CAF4380128.1"/>
    </source>
</evidence>
<dbReference type="AlphaFoldDB" id="A0A815UKH2"/>
<dbReference type="EMBL" id="CAJNOQ010023849">
    <property type="protein sequence ID" value="CAF1520690.1"/>
    <property type="molecule type" value="Genomic_DNA"/>
</dbReference>
<keyword evidence="3" id="KW-1185">Reference proteome</keyword>
<name>A0A815UKH2_9BILA</name>